<keyword evidence="2" id="KW-1185">Reference proteome</keyword>
<evidence type="ECO:0000313" key="1">
    <source>
        <dbReference type="EMBL" id="MPC09038.1"/>
    </source>
</evidence>
<dbReference type="EMBL" id="VSRR010000053">
    <property type="protein sequence ID" value="MPC09038.1"/>
    <property type="molecule type" value="Genomic_DNA"/>
</dbReference>
<proteinExistence type="predicted"/>
<organism evidence="1 2">
    <name type="scientific">Portunus trituberculatus</name>
    <name type="common">Swimming crab</name>
    <name type="synonym">Neptunus trituberculatus</name>
    <dbReference type="NCBI Taxonomy" id="210409"/>
    <lineage>
        <taxon>Eukaryota</taxon>
        <taxon>Metazoa</taxon>
        <taxon>Ecdysozoa</taxon>
        <taxon>Arthropoda</taxon>
        <taxon>Crustacea</taxon>
        <taxon>Multicrustacea</taxon>
        <taxon>Malacostraca</taxon>
        <taxon>Eumalacostraca</taxon>
        <taxon>Eucarida</taxon>
        <taxon>Decapoda</taxon>
        <taxon>Pleocyemata</taxon>
        <taxon>Brachyura</taxon>
        <taxon>Eubrachyura</taxon>
        <taxon>Portunoidea</taxon>
        <taxon>Portunidae</taxon>
        <taxon>Portuninae</taxon>
        <taxon>Portunus</taxon>
    </lineage>
</organism>
<gene>
    <name evidence="1" type="ORF">E2C01_001642</name>
</gene>
<comment type="caution">
    <text evidence="1">The sequence shown here is derived from an EMBL/GenBank/DDBJ whole genome shotgun (WGS) entry which is preliminary data.</text>
</comment>
<protein>
    <submittedName>
        <fullName evidence="1">Uncharacterized protein</fullName>
    </submittedName>
</protein>
<accession>A0A5B7CIL0</accession>
<evidence type="ECO:0000313" key="2">
    <source>
        <dbReference type="Proteomes" id="UP000324222"/>
    </source>
</evidence>
<name>A0A5B7CIL0_PORTR</name>
<dbReference type="AlphaFoldDB" id="A0A5B7CIL0"/>
<dbReference type="Proteomes" id="UP000324222">
    <property type="component" value="Unassembled WGS sequence"/>
</dbReference>
<sequence length="70" mass="7826">MGARQPRADNQPWRACLHSQTTTLSSRRPCNRCLPAVPSSRTAAFYPCEVVGVLQGERRNPIVFLISVEE</sequence>
<reference evidence="1 2" key="1">
    <citation type="submission" date="2019-05" db="EMBL/GenBank/DDBJ databases">
        <title>Another draft genome of Portunus trituberculatus and its Hox gene families provides insights of decapod evolution.</title>
        <authorList>
            <person name="Jeong J.-H."/>
            <person name="Song I."/>
            <person name="Kim S."/>
            <person name="Choi T."/>
            <person name="Kim D."/>
            <person name="Ryu S."/>
            <person name="Kim W."/>
        </authorList>
    </citation>
    <scope>NUCLEOTIDE SEQUENCE [LARGE SCALE GENOMIC DNA]</scope>
    <source>
        <tissue evidence="1">Muscle</tissue>
    </source>
</reference>